<reference evidence="1" key="2">
    <citation type="submission" date="2022-01" db="EMBL/GenBank/DDBJ databases">
        <authorList>
            <person name="Yamashiro T."/>
            <person name="Shiraishi A."/>
            <person name="Satake H."/>
            <person name="Nakayama K."/>
        </authorList>
    </citation>
    <scope>NUCLEOTIDE SEQUENCE</scope>
</reference>
<evidence type="ECO:0000313" key="2">
    <source>
        <dbReference type="Proteomes" id="UP001151760"/>
    </source>
</evidence>
<evidence type="ECO:0000313" key="1">
    <source>
        <dbReference type="EMBL" id="GJT98771.1"/>
    </source>
</evidence>
<dbReference type="EMBL" id="BQNB010020707">
    <property type="protein sequence ID" value="GJT98771.1"/>
    <property type="molecule type" value="Genomic_DNA"/>
</dbReference>
<dbReference type="Proteomes" id="UP001151760">
    <property type="component" value="Unassembled WGS sequence"/>
</dbReference>
<gene>
    <name evidence="1" type="ORF">Tco_1094289</name>
</gene>
<name>A0ABQ5IGC7_9ASTR</name>
<reference evidence="1" key="1">
    <citation type="journal article" date="2022" name="Int. J. Mol. Sci.">
        <title>Draft Genome of Tanacetum Coccineum: Genomic Comparison of Closely Related Tanacetum-Family Plants.</title>
        <authorList>
            <person name="Yamashiro T."/>
            <person name="Shiraishi A."/>
            <person name="Nakayama K."/>
            <person name="Satake H."/>
        </authorList>
    </citation>
    <scope>NUCLEOTIDE SEQUENCE</scope>
</reference>
<keyword evidence="2" id="KW-1185">Reference proteome</keyword>
<proteinExistence type="predicted"/>
<accession>A0ABQ5IGC7</accession>
<comment type="caution">
    <text evidence="1">The sequence shown here is derived from an EMBL/GenBank/DDBJ whole genome shotgun (WGS) entry which is preliminary data.</text>
</comment>
<organism evidence="1 2">
    <name type="scientific">Tanacetum coccineum</name>
    <dbReference type="NCBI Taxonomy" id="301880"/>
    <lineage>
        <taxon>Eukaryota</taxon>
        <taxon>Viridiplantae</taxon>
        <taxon>Streptophyta</taxon>
        <taxon>Embryophyta</taxon>
        <taxon>Tracheophyta</taxon>
        <taxon>Spermatophyta</taxon>
        <taxon>Magnoliopsida</taxon>
        <taxon>eudicotyledons</taxon>
        <taxon>Gunneridae</taxon>
        <taxon>Pentapetalae</taxon>
        <taxon>asterids</taxon>
        <taxon>campanulids</taxon>
        <taxon>Asterales</taxon>
        <taxon>Asteraceae</taxon>
        <taxon>Asteroideae</taxon>
        <taxon>Anthemideae</taxon>
        <taxon>Anthemidinae</taxon>
        <taxon>Tanacetum</taxon>
    </lineage>
</organism>
<protein>
    <submittedName>
        <fullName evidence="1">Uncharacterized protein</fullName>
    </submittedName>
</protein>
<sequence length="143" mass="16150">MGMVVSTIHGAVKFHTTQGIGTVFSTHESDKIEGVKKVRETSPANTEGVLSCTNTEEKTIVTSKYPEQTITIGKQLPEHFKQRIITVNGKPFNTEHKLNEYSHIKPIKQKRRSLGPDRSTAARKEVEELTREGYYGRPYIRHG</sequence>